<keyword evidence="1" id="KW-1133">Transmembrane helix</keyword>
<keyword evidence="1" id="KW-0472">Membrane</keyword>
<dbReference type="EMBL" id="JBHTBX010000003">
    <property type="protein sequence ID" value="MFC7434222.1"/>
    <property type="molecule type" value="Genomic_DNA"/>
</dbReference>
<proteinExistence type="predicted"/>
<evidence type="ECO:0000256" key="1">
    <source>
        <dbReference type="SAM" id="Phobius"/>
    </source>
</evidence>
<dbReference type="Gene3D" id="3.40.250.10">
    <property type="entry name" value="Rhodanese-like domain"/>
    <property type="match status" value="1"/>
</dbReference>
<reference evidence="4" key="1">
    <citation type="journal article" date="2019" name="Int. J. Syst. Evol. Microbiol.">
        <title>The Global Catalogue of Microorganisms (GCM) 10K type strain sequencing project: providing services to taxonomists for standard genome sequencing and annotation.</title>
        <authorList>
            <consortium name="The Broad Institute Genomics Platform"/>
            <consortium name="The Broad Institute Genome Sequencing Center for Infectious Disease"/>
            <person name="Wu L."/>
            <person name="Ma J."/>
        </authorList>
    </citation>
    <scope>NUCLEOTIDE SEQUENCE [LARGE SCALE GENOMIC DNA]</scope>
    <source>
        <strain evidence="4">CCUG 54518</strain>
    </source>
</reference>
<dbReference type="InterPro" id="IPR001763">
    <property type="entry name" value="Rhodanese-like_dom"/>
</dbReference>
<name>A0ABW2R821_9BURK</name>
<feature type="domain" description="Rhodanese" evidence="2">
    <location>
        <begin position="38"/>
        <end position="118"/>
    </location>
</feature>
<dbReference type="InterPro" id="IPR036873">
    <property type="entry name" value="Rhodanese-like_dom_sf"/>
</dbReference>
<organism evidence="3 4">
    <name type="scientific">Hydrogenophaga bisanensis</name>
    <dbReference type="NCBI Taxonomy" id="439611"/>
    <lineage>
        <taxon>Bacteria</taxon>
        <taxon>Pseudomonadati</taxon>
        <taxon>Pseudomonadota</taxon>
        <taxon>Betaproteobacteria</taxon>
        <taxon>Burkholderiales</taxon>
        <taxon>Comamonadaceae</taxon>
        <taxon>Hydrogenophaga</taxon>
    </lineage>
</organism>
<comment type="caution">
    <text evidence="3">The sequence shown here is derived from an EMBL/GenBank/DDBJ whole genome shotgun (WGS) entry which is preliminary data.</text>
</comment>
<protein>
    <submittedName>
        <fullName evidence="3">Rhodanese-like domain-containing protein</fullName>
    </submittedName>
</protein>
<feature type="transmembrane region" description="Helical" evidence="1">
    <location>
        <begin position="6"/>
        <end position="25"/>
    </location>
</feature>
<dbReference type="Pfam" id="PF00581">
    <property type="entry name" value="Rhodanese"/>
    <property type="match status" value="1"/>
</dbReference>
<dbReference type="PANTHER" id="PTHR43031:SF1">
    <property type="entry name" value="PYRIDINE NUCLEOTIDE-DISULPHIDE OXIDOREDUCTASE"/>
    <property type="match status" value="1"/>
</dbReference>
<keyword evidence="1" id="KW-0812">Transmembrane</keyword>
<dbReference type="PROSITE" id="PS50206">
    <property type="entry name" value="RHODANESE_3"/>
    <property type="match status" value="1"/>
</dbReference>
<gene>
    <name evidence="3" type="ORF">ACFQNJ_06820</name>
</gene>
<evidence type="ECO:0000259" key="2">
    <source>
        <dbReference type="PROSITE" id="PS50206"/>
    </source>
</evidence>
<dbReference type="CDD" id="cd00158">
    <property type="entry name" value="RHOD"/>
    <property type="match status" value="1"/>
</dbReference>
<dbReference type="Proteomes" id="UP001596495">
    <property type="component" value="Unassembled WGS sequence"/>
</dbReference>
<dbReference type="PANTHER" id="PTHR43031">
    <property type="entry name" value="FAD-DEPENDENT OXIDOREDUCTASE"/>
    <property type="match status" value="1"/>
</dbReference>
<dbReference type="SMART" id="SM00450">
    <property type="entry name" value="RHOD"/>
    <property type="match status" value="1"/>
</dbReference>
<evidence type="ECO:0000313" key="4">
    <source>
        <dbReference type="Proteomes" id="UP001596495"/>
    </source>
</evidence>
<dbReference type="InterPro" id="IPR050229">
    <property type="entry name" value="GlpE_sulfurtransferase"/>
</dbReference>
<dbReference type="SUPFAM" id="SSF52821">
    <property type="entry name" value="Rhodanese/Cell cycle control phosphatase"/>
    <property type="match status" value="1"/>
</dbReference>
<sequence>MNASAFFQQYWPILLLALWFGYKWWNARRVVAMLPQLKASGATLVDVRSPEEFAAGNAPGSVNIPLNDLGSRLKEIPPTAPVVVCCASGTRSGMARLMLKKNGYAQVFNIGKWTNLLR</sequence>
<keyword evidence="4" id="KW-1185">Reference proteome</keyword>
<evidence type="ECO:0000313" key="3">
    <source>
        <dbReference type="EMBL" id="MFC7434222.1"/>
    </source>
</evidence>
<dbReference type="RefSeq" id="WP_382255282.1">
    <property type="nucleotide sequence ID" value="NZ_JBHTBX010000003.1"/>
</dbReference>
<accession>A0ABW2R821</accession>